<feature type="transmembrane region" description="Helical" evidence="1">
    <location>
        <begin position="93"/>
        <end position="111"/>
    </location>
</feature>
<feature type="transmembrane region" description="Helical" evidence="1">
    <location>
        <begin position="174"/>
        <end position="194"/>
    </location>
</feature>
<accession>A0A917FTN1</accession>
<protein>
    <recommendedName>
        <fullName evidence="4">NnrS family protein</fullName>
    </recommendedName>
</protein>
<feature type="transmembrane region" description="Helical" evidence="1">
    <location>
        <begin position="215"/>
        <end position="235"/>
    </location>
</feature>
<organism evidence="2 3">
    <name type="scientific">Marinicella pacifica</name>
    <dbReference type="NCBI Taxonomy" id="1171543"/>
    <lineage>
        <taxon>Bacteria</taxon>
        <taxon>Pseudomonadati</taxon>
        <taxon>Pseudomonadota</taxon>
        <taxon>Gammaproteobacteria</taxon>
        <taxon>Lysobacterales</taxon>
        <taxon>Marinicellaceae</taxon>
        <taxon>Marinicella</taxon>
    </lineage>
</organism>
<feature type="transmembrane region" description="Helical" evidence="1">
    <location>
        <begin position="117"/>
        <end position="139"/>
    </location>
</feature>
<feature type="transmembrane region" description="Helical" evidence="1">
    <location>
        <begin position="367"/>
        <end position="386"/>
    </location>
</feature>
<keyword evidence="1" id="KW-0812">Transmembrane</keyword>
<feature type="transmembrane region" description="Helical" evidence="1">
    <location>
        <begin position="146"/>
        <end position="168"/>
    </location>
</feature>
<evidence type="ECO:0008006" key="4">
    <source>
        <dbReference type="Google" id="ProtNLM"/>
    </source>
</evidence>
<feature type="transmembrane region" description="Helical" evidence="1">
    <location>
        <begin position="61"/>
        <end position="81"/>
    </location>
</feature>
<feature type="transmembrane region" description="Helical" evidence="1">
    <location>
        <begin position="12"/>
        <end position="41"/>
    </location>
</feature>
<gene>
    <name evidence="2" type="ORF">GCM10011365_22490</name>
</gene>
<feature type="transmembrane region" description="Helical" evidence="1">
    <location>
        <begin position="271"/>
        <end position="292"/>
    </location>
</feature>
<reference evidence="2" key="1">
    <citation type="journal article" date="2014" name="Int. J. Syst. Evol. Microbiol.">
        <title>Complete genome sequence of Corynebacterium casei LMG S-19264T (=DSM 44701T), isolated from a smear-ripened cheese.</title>
        <authorList>
            <consortium name="US DOE Joint Genome Institute (JGI-PGF)"/>
            <person name="Walter F."/>
            <person name="Albersmeier A."/>
            <person name="Kalinowski J."/>
            <person name="Ruckert C."/>
        </authorList>
    </citation>
    <scope>NUCLEOTIDE SEQUENCE</scope>
    <source>
        <strain evidence="2">CGMCC 1.12181</strain>
    </source>
</reference>
<comment type="caution">
    <text evidence="2">The sequence shown here is derived from an EMBL/GenBank/DDBJ whole genome shotgun (WGS) entry which is preliminary data.</text>
</comment>
<feature type="transmembrane region" description="Helical" evidence="1">
    <location>
        <begin position="337"/>
        <end position="361"/>
    </location>
</feature>
<proteinExistence type="predicted"/>
<evidence type="ECO:0000313" key="3">
    <source>
        <dbReference type="Proteomes" id="UP000605253"/>
    </source>
</evidence>
<dbReference type="AlphaFoldDB" id="A0A917FTN1"/>
<dbReference type="EMBL" id="BMEO01000012">
    <property type="protein sequence ID" value="GGG00742.1"/>
    <property type="molecule type" value="Genomic_DNA"/>
</dbReference>
<dbReference type="InterPro" id="IPR010266">
    <property type="entry name" value="NnrS"/>
</dbReference>
<dbReference type="Pfam" id="PF05940">
    <property type="entry name" value="NnrS"/>
    <property type="match status" value="1"/>
</dbReference>
<reference evidence="2" key="2">
    <citation type="submission" date="2020-09" db="EMBL/GenBank/DDBJ databases">
        <authorList>
            <person name="Sun Q."/>
            <person name="Zhou Y."/>
        </authorList>
    </citation>
    <scope>NUCLEOTIDE SEQUENCE</scope>
    <source>
        <strain evidence="2">CGMCC 1.12181</strain>
    </source>
</reference>
<dbReference type="RefSeq" id="WP_188365849.1">
    <property type="nucleotide sequence ID" value="NZ_BAABJF010000009.1"/>
</dbReference>
<sequence>MKNIQSDLPRSYYGLFALGFRSLFFMAGLGGLGLILAWLLFQHHGVIFSGLSYYTPNLWHAHEMVFGYTMAVIGGFLLTAIGNWTRRPTSTPVTLAALTFIWLSGRLVAFIPGLPGWLIACVDVLYLIMLVVMIAIPLIQAGNKRNYFMIGLVGLFAFINISVHVAILSGEYTWARALTNFVLFWVLLLIIIMAGRVFPMFSQNGVPERYVAKRYQVIELLIPPMMIAWIFALSLAPHITWLWGGLTIINIILHSIRLFGWYNRQIWLKPLVWVLHLGYAMLIIGFIMMFAMIFKPGIYYLALHMLTIGCLGIITVGMMTRVSYGHSGRNLHSPPKVLAPIFILLVLSVLVRSVLPLFGIIGHFNGMLISGGLWALAFLLFTVRYIPVWFKPRADGQPG</sequence>
<feature type="transmembrane region" description="Helical" evidence="1">
    <location>
        <begin position="298"/>
        <end position="316"/>
    </location>
</feature>
<evidence type="ECO:0000256" key="1">
    <source>
        <dbReference type="SAM" id="Phobius"/>
    </source>
</evidence>
<keyword evidence="1" id="KW-0472">Membrane</keyword>
<evidence type="ECO:0000313" key="2">
    <source>
        <dbReference type="EMBL" id="GGG00742.1"/>
    </source>
</evidence>
<name>A0A917FTN1_9GAMM</name>
<keyword evidence="1" id="KW-1133">Transmembrane helix</keyword>
<dbReference type="Proteomes" id="UP000605253">
    <property type="component" value="Unassembled WGS sequence"/>
</dbReference>
<keyword evidence="3" id="KW-1185">Reference proteome</keyword>